<dbReference type="AlphaFoldDB" id="A0AAV8CQT0"/>
<sequence length="329" mass="36393">MVAMQVPVPLVSGGIGRVKMSDLIASEGFDSFSLHADPVSFSEFCCHSPARASRCCPAAGLIRILWMAIQWMVRSQPSDLISMVINVPCMILRLIGSKKSNHNLPLRNHELSSSVLSLCCHSRPSFLARPHHPHTQLSPLHYEHQLDKTLLTLIKPDSPGLHIKDLNGCWLLADTNLGPHDVLVYPGLSLYQETAGYVVPALHRTDVPFENNLHGRCSLAFKLMPKSIATLSSTEMQAAGYGVEPRFQNAIPVSDFMQRSHPVDQLFSRNAAQIMLPDGQAASLKASLKKKRETSSSQKSLPPSKRLRLEAQRVLKEKVMEIAEKKGSR</sequence>
<gene>
    <name evidence="2" type="ORF">LUZ62_067395</name>
</gene>
<dbReference type="Gene3D" id="2.60.120.330">
    <property type="entry name" value="B-lactam Antibiotic, Isopenicillin N Synthase, Chain"/>
    <property type="match status" value="1"/>
</dbReference>
<proteinExistence type="predicted"/>
<dbReference type="Proteomes" id="UP001140206">
    <property type="component" value="Chromosome 4"/>
</dbReference>
<reference evidence="2" key="1">
    <citation type="submission" date="2022-08" db="EMBL/GenBank/DDBJ databases">
        <authorList>
            <person name="Marques A."/>
        </authorList>
    </citation>
    <scope>NUCLEOTIDE SEQUENCE</scope>
    <source>
        <strain evidence="2">RhyPub2mFocal</strain>
        <tissue evidence="2">Leaves</tissue>
    </source>
</reference>
<dbReference type="PANTHER" id="PTHR33644:SF2">
    <property type="entry name" value="2-OXOGLUTARATE (2OG) AND FE(II)-DEPENDENT OXYGENASE SUPERFAMILY PROTEIN"/>
    <property type="match status" value="1"/>
</dbReference>
<organism evidence="2 3">
    <name type="scientific">Rhynchospora pubera</name>
    <dbReference type="NCBI Taxonomy" id="906938"/>
    <lineage>
        <taxon>Eukaryota</taxon>
        <taxon>Viridiplantae</taxon>
        <taxon>Streptophyta</taxon>
        <taxon>Embryophyta</taxon>
        <taxon>Tracheophyta</taxon>
        <taxon>Spermatophyta</taxon>
        <taxon>Magnoliopsida</taxon>
        <taxon>Liliopsida</taxon>
        <taxon>Poales</taxon>
        <taxon>Cyperaceae</taxon>
        <taxon>Cyperoideae</taxon>
        <taxon>Rhynchosporeae</taxon>
        <taxon>Rhynchospora</taxon>
    </lineage>
</organism>
<evidence type="ECO:0000313" key="2">
    <source>
        <dbReference type="EMBL" id="KAJ4757020.1"/>
    </source>
</evidence>
<dbReference type="PANTHER" id="PTHR33644">
    <property type="entry name" value="U-BOX DOMAIN-CONTAINING PROTEIN 62-RELATED"/>
    <property type="match status" value="1"/>
</dbReference>
<feature type="region of interest" description="Disordered" evidence="1">
    <location>
        <begin position="287"/>
        <end position="310"/>
    </location>
</feature>
<evidence type="ECO:0000313" key="3">
    <source>
        <dbReference type="Proteomes" id="UP001140206"/>
    </source>
</evidence>
<dbReference type="SUPFAM" id="SSF51197">
    <property type="entry name" value="Clavaminate synthase-like"/>
    <property type="match status" value="1"/>
</dbReference>
<dbReference type="EMBL" id="JAMFTS010000004">
    <property type="protein sequence ID" value="KAJ4757020.1"/>
    <property type="molecule type" value="Genomic_DNA"/>
</dbReference>
<protein>
    <submittedName>
        <fullName evidence="2">2-oxoglutarate (2OG) and Fe(II)-dependent oxygenase superfamily protein</fullName>
    </submittedName>
</protein>
<comment type="caution">
    <text evidence="2">The sequence shown here is derived from an EMBL/GenBank/DDBJ whole genome shotgun (WGS) entry which is preliminary data.</text>
</comment>
<name>A0AAV8CQT0_9POAL</name>
<accession>A0AAV8CQT0</accession>
<evidence type="ECO:0000256" key="1">
    <source>
        <dbReference type="SAM" id="MobiDB-lite"/>
    </source>
</evidence>
<keyword evidence="3" id="KW-1185">Reference proteome</keyword>
<dbReference type="InterPro" id="IPR027443">
    <property type="entry name" value="IPNS-like_sf"/>
</dbReference>